<dbReference type="Pfam" id="PF02268">
    <property type="entry name" value="TFIIA_gamma_N"/>
    <property type="match status" value="1"/>
</dbReference>
<dbReference type="OrthoDB" id="586585at2759"/>
<name>A0A438MUR0_EXOME</name>
<dbReference type="Gene3D" id="2.30.18.10">
    <property type="entry name" value="Transcription factor IIA (TFIIA), beta-barrel domain"/>
    <property type="match status" value="1"/>
</dbReference>
<organism evidence="13 14">
    <name type="scientific">Exophiala mesophila</name>
    <name type="common">Black yeast-like fungus</name>
    <dbReference type="NCBI Taxonomy" id="212818"/>
    <lineage>
        <taxon>Eukaryota</taxon>
        <taxon>Fungi</taxon>
        <taxon>Dikarya</taxon>
        <taxon>Ascomycota</taxon>
        <taxon>Pezizomycotina</taxon>
        <taxon>Eurotiomycetes</taxon>
        <taxon>Chaetothyriomycetidae</taxon>
        <taxon>Chaetothyriales</taxon>
        <taxon>Herpotrichiellaceae</taxon>
        <taxon>Exophiala</taxon>
    </lineage>
</organism>
<dbReference type="CDD" id="cd10014">
    <property type="entry name" value="TFIIA_gamma_C"/>
    <property type="match status" value="1"/>
</dbReference>
<keyword evidence="5" id="KW-0804">Transcription</keyword>
<dbReference type="GO" id="GO:0005672">
    <property type="term" value="C:transcription factor TFIIA complex"/>
    <property type="evidence" value="ECO:0007669"/>
    <property type="project" value="InterPro"/>
</dbReference>
<dbReference type="GO" id="GO:0006367">
    <property type="term" value="P:transcription initiation at RNA polymerase II promoter"/>
    <property type="evidence" value="ECO:0007669"/>
    <property type="project" value="InterPro"/>
</dbReference>
<dbReference type="InterPro" id="IPR003194">
    <property type="entry name" value="TFIIA_gsu"/>
</dbReference>
<dbReference type="AlphaFoldDB" id="A0A438MUR0"/>
<evidence type="ECO:0000313" key="13">
    <source>
        <dbReference type="EMBL" id="RVX67484.1"/>
    </source>
</evidence>
<dbReference type="InterPro" id="IPR015872">
    <property type="entry name" value="TFIIA_gsu_N"/>
</dbReference>
<dbReference type="SUPFAM" id="SSF50784">
    <property type="entry name" value="Transcription factor IIA (TFIIA), beta-barrel domain"/>
    <property type="match status" value="1"/>
</dbReference>
<dbReference type="EMBL" id="NAJM01000047">
    <property type="protein sequence ID" value="RVX67484.1"/>
    <property type="molecule type" value="Genomic_DNA"/>
</dbReference>
<feature type="region of interest" description="Disordered" evidence="10">
    <location>
        <begin position="246"/>
        <end position="372"/>
    </location>
</feature>
<feature type="domain" description="Transcription initiation factor IIA gamma subunit C-terminal" evidence="12">
    <location>
        <begin position="64"/>
        <end position="101"/>
    </location>
</feature>
<evidence type="ECO:0000256" key="1">
    <source>
        <dbReference type="ARBA" id="ARBA00004123"/>
    </source>
</evidence>
<dbReference type="VEuPathDB" id="FungiDB:PV10_03752"/>
<evidence type="ECO:0000256" key="10">
    <source>
        <dbReference type="SAM" id="MobiDB-lite"/>
    </source>
</evidence>
<evidence type="ECO:0000313" key="14">
    <source>
        <dbReference type="Proteomes" id="UP000288859"/>
    </source>
</evidence>
<feature type="domain" description="Transcription initiation factor IIA gamma subunit N-terminal" evidence="11">
    <location>
        <begin position="7"/>
        <end position="53"/>
    </location>
</feature>
<dbReference type="InterPro" id="IPR015871">
    <property type="entry name" value="TFIIA_gsu_C"/>
</dbReference>
<protein>
    <recommendedName>
        <fullName evidence="3">Transcription initiation factor IIA subunit 2</fullName>
    </recommendedName>
    <alternativeName>
        <fullName evidence="9">General transcription factor IIA subunit 2</fullName>
    </alternativeName>
    <alternativeName>
        <fullName evidence="8">Transcription initiation factor IIA small chain</fullName>
    </alternativeName>
</protein>
<evidence type="ECO:0000256" key="8">
    <source>
        <dbReference type="ARBA" id="ARBA00029848"/>
    </source>
</evidence>
<comment type="function">
    <text evidence="7">TFIIA is a component of the transcription machinery of RNA polymerase II and plays an important role in transcriptional activation. TFIIA in a complex with TBP mediates transcriptional activity.</text>
</comment>
<sequence length="383" mass="43039">MTAPGQYYELYRGSSIGESLIDTIDDLINEGRIEPQLAMKILSNFDKAIADTLAEKVKSRLTFKGHLETYRFCDDVWTFLVKDVRFKSDGGQEFTADKVKIPAHLLHRLQEDRHLKSKSMHDGFQADDIYMMVEDEFQTVAQSYTAHLHQAEYKRLMREARNKPSKPLPEPASPMSKTAKSRLKSVILQKKQKDALRQVMGTDLQDQEDTDDVVDLWSGTSLAQFMSSNSQGKTSLIGLERISSTTKAGSGFARADTNQSRLQHEPRKQSTTSSALSITHRLKHDHDSSHPHPSSSLSVPAQPGASTSRSHRINSKDTTKTSLYLSNGDDDLFINRRQSGDESIRGSRLNRGDARKAQNGKSSIQEKEADRKARLAQVPMFMI</sequence>
<evidence type="ECO:0000256" key="3">
    <source>
        <dbReference type="ARBA" id="ARBA00019928"/>
    </source>
</evidence>
<dbReference type="CDD" id="cd10145">
    <property type="entry name" value="TFIIA_gamma_N"/>
    <property type="match status" value="1"/>
</dbReference>
<evidence type="ECO:0000259" key="11">
    <source>
        <dbReference type="Pfam" id="PF02268"/>
    </source>
</evidence>
<evidence type="ECO:0000256" key="6">
    <source>
        <dbReference type="ARBA" id="ARBA00023242"/>
    </source>
</evidence>
<accession>A0A438MUR0</accession>
<dbReference type="SUPFAM" id="SSF47396">
    <property type="entry name" value="Transcription factor IIA (TFIIA), alpha-helical domain"/>
    <property type="match status" value="1"/>
</dbReference>
<keyword evidence="6" id="KW-0539">Nucleus</keyword>
<comment type="caution">
    <text evidence="13">The sequence shown here is derived from an EMBL/GenBank/DDBJ whole genome shotgun (WGS) entry which is preliminary data.</text>
</comment>
<dbReference type="FunFam" id="1.10.287.190:FF:000001">
    <property type="entry name" value="Transcription initiation factor IIA subunit 2"/>
    <property type="match status" value="1"/>
</dbReference>
<evidence type="ECO:0000259" key="12">
    <source>
        <dbReference type="Pfam" id="PF02751"/>
    </source>
</evidence>
<gene>
    <name evidence="13" type="ORF">B0A52_08837</name>
</gene>
<evidence type="ECO:0000256" key="4">
    <source>
        <dbReference type="ARBA" id="ARBA00023015"/>
    </source>
</evidence>
<dbReference type="PANTHER" id="PTHR10966">
    <property type="entry name" value="TRANSCRIPTION INITIATION FACTOR IIA SUBUNIT 2"/>
    <property type="match status" value="1"/>
</dbReference>
<evidence type="ECO:0000256" key="5">
    <source>
        <dbReference type="ARBA" id="ARBA00023163"/>
    </source>
</evidence>
<comment type="subcellular location">
    <subcellularLocation>
        <location evidence="1">Nucleus</location>
    </subcellularLocation>
</comment>
<dbReference type="VEuPathDB" id="FungiDB:PV10_03751"/>
<evidence type="ECO:0000256" key="7">
    <source>
        <dbReference type="ARBA" id="ARBA00024733"/>
    </source>
</evidence>
<reference evidence="13 14" key="1">
    <citation type="submission" date="2017-03" db="EMBL/GenBank/DDBJ databases">
        <title>Genomes of endolithic fungi from Antarctica.</title>
        <authorList>
            <person name="Coleine C."/>
            <person name="Masonjones S."/>
            <person name="Stajich J.E."/>
        </authorList>
    </citation>
    <scope>NUCLEOTIDE SEQUENCE [LARGE SCALE GENOMIC DNA]</scope>
    <source>
        <strain evidence="13 14">CCFEE 6314</strain>
    </source>
</reference>
<keyword evidence="4" id="KW-0805">Transcription regulation</keyword>
<dbReference type="Proteomes" id="UP000288859">
    <property type="component" value="Unassembled WGS sequence"/>
</dbReference>
<evidence type="ECO:0000256" key="2">
    <source>
        <dbReference type="ARBA" id="ARBA00007675"/>
    </source>
</evidence>
<comment type="similarity">
    <text evidence="2">Belongs to the TFIIA subunit 2 family.</text>
</comment>
<dbReference type="InterPro" id="IPR009088">
    <property type="entry name" value="TFIIA_b-brl"/>
</dbReference>
<dbReference type="Pfam" id="PF02751">
    <property type="entry name" value="TFIIA_gamma_C"/>
    <property type="match status" value="1"/>
</dbReference>
<feature type="region of interest" description="Disordered" evidence="10">
    <location>
        <begin position="160"/>
        <end position="182"/>
    </location>
</feature>
<proteinExistence type="inferred from homology"/>
<dbReference type="Gene3D" id="1.10.287.190">
    <property type="entry name" value="Transcription factor IIA gamma subunit, alpha-helical domain"/>
    <property type="match status" value="1"/>
</dbReference>
<feature type="compositionally biased region" description="Basic and acidic residues" evidence="10">
    <location>
        <begin position="338"/>
        <end position="356"/>
    </location>
</feature>
<dbReference type="InterPro" id="IPR009083">
    <property type="entry name" value="TFIIA_a-hlx"/>
</dbReference>
<evidence type="ECO:0000256" key="9">
    <source>
        <dbReference type="ARBA" id="ARBA00032215"/>
    </source>
</evidence>